<name>A0A8H5GZS3_9AGAR</name>
<dbReference type="OrthoDB" id="3014269at2759"/>
<organism evidence="3 4">
    <name type="scientific">Tricholomella constricta</name>
    <dbReference type="NCBI Taxonomy" id="117010"/>
    <lineage>
        <taxon>Eukaryota</taxon>
        <taxon>Fungi</taxon>
        <taxon>Dikarya</taxon>
        <taxon>Basidiomycota</taxon>
        <taxon>Agaricomycotina</taxon>
        <taxon>Agaricomycetes</taxon>
        <taxon>Agaricomycetidae</taxon>
        <taxon>Agaricales</taxon>
        <taxon>Tricholomatineae</taxon>
        <taxon>Lyophyllaceae</taxon>
        <taxon>Tricholomella</taxon>
    </lineage>
</organism>
<dbReference type="EMBL" id="JAACJP010000038">
    <property type="protein sequence ID" value="KAF5373967.1"/>
    <property type="molecule type" value="Genomic_DNA"/>
</dbReference>
<dbReference type="Gene3D" id="1.20.140.20">
    <property type="entry name" value="Alpha-ketoacid/pyruvate dehydrogenase kinase, N-terminal domain"/>
    <property type="match status" value="1"/>
</dbReference>
<dbReference type="AlphaFoldDB" id="A0A8H5GZS3"/>
<evidence type="ECO:0000313" key="4">
    <source>
        <dbReference type="Proteomes" id="UP000565441"/>
    </source>
</evidence>
<dbReference type="Proteomes" id="UP000565441">
    <property type="component" value="Unassembled WGS sequence"/>
</dbReference>
<gene>
    <name evidence="3" type="ORF">D9615_009942</name>
</gene>
<feature type="domain" description="Branched-chain alpha-ketoacid dehydrogenase kinase/Pyruvate dehydrogenase kinase N-terminal" evidence="2">
    <location>
        <begin position="83"/>
        <end position="120"/>
    </location>
</feature>
<evidence type="ECO:0000256" key="1">
    <source>
        <dbReference type="SAM" id="MobiDB-lite"/>
    </source>
</evidence>
<accession>A0A8H5GZS3</accession>
<sequence length="171" mass="19300">MLELSTVRSRDLQAIFAQKLIPGEAYGVDQNEKLHVSTLAASINSPLRPPYLLLVTALVAQLSHNIRRSSFARAIYHVRLLRKTLLQASEFLADQLMVRLAHHVKELDELPHSLSEIPSMPKELQPPDIHQVPVTPNHDNPPYPLKHLDQDTDPYSSSGNDFLQLKLRVPV</sequence>
<reference evidence="3 4" key="1">
    <citation type="journal article" date="2020" name="ISME J.">
        <title>Uncovering the hidden diversity of litter-decomposition mechanisms in mushroom-forming fungi.</title>
        <authorList>
            <person name="Floudas D."/>
            <person name="Bentzer J."/>
            <person name="Ahren D."/>
            <person name="Johansson T."/>
            <person name="Persson P."/>
            <person name="Tunlid A."/>
        </authorList>
    </citation>
    <scope>NUCLEOTIDE SEQUENCE [LARGE SCALE GENOMIC DNA]</scope>
    <source>
        <strain evidence="3 4">CBS 661.87</strain>
    </source>
</reference>
<feature type="region of interest" description="Disordered" evidence="1">
    <location>
        <begin position="116"/>
        <end position="159"/>
    </location>
</feature>
<comment type="caution">
    <text evidence="3">The sequence shown here is derived from an EMBL/GenBank/DDBJ whole genome shotgun (WGS) entry which is preliminary data.</text>
</comment>
<dbReference type="Pfam" id="PF10436">
    <property type="entry name" value="BCDHK_Adom3"/>
    <property type="match status" value="1"/>
</dbReference>
<dbReference type="InterPro" id="IPR036784">
    <property type="entry name" value="AK/P_DHK_N_sf"/>
</dbReference>
<evidence type="ECO:0000313" key="3">
    <source>
        <dbReference type="EMBL" id="KAF5373967.1"/>
    </source>
</evidence>
<protein>
    <recommendedName>
        <fullName evidence="2">Branched-chain alpha-ketoacid dehydrogenase kinase/Pyruvate dehydrogenase kinase N-terminal domain-containing protein</fullName>
    </recommendedName>
</protein>
<keyword evidence="4" id="KW-1185">Reference proteome</keyword>
<dbReference type="SUPFAM" id="SSF69012">
    <property type="entry name" value="alpha-ketoacid dehydrogenase kinase, N-terminal domain"/>
    <property type="match status" value="1"/>
</dbReference>
<dbReference type="InterPro" id="IPR018955">
    <property type="entry name" value="BCDHK/PDK_N"/>
</dbReference>
<evidence type="ECO:0000259" key="2">
    <source>
        <dbReference type="Pfam" id="PF10436"/>
    </source>
</evidence>
<proteinExistence type="predicted"/>